<dbReference type="RefSeq" id="WP_181675368.1">
    <property type="nucleotide sequence ID" value="NZ_JABJVM010000002.1"/>
</dbReference>
<feature type="compositionally biased region" description="Basic and acidic residues" evidence="1">
    <location>
        <begin position="26"/>
        <end position="39"/>
    </location>
</feature>
<protein>
    <recommendedName>
        <fullName evidence="5">Lipoprotein</fullName>
    </recommendedName>
</protein>
<evidence type="ECO:0000256" key="2">
    <source>
        <dbReference type="SAM" id="SignalP"/>
    </source>
</evidence>
<sequence length="193" mass="21673">MYKKKIKLLLSTLLIFAILTACGNEPEKEAMQDEPKEVTTNEVEGEIEDSSSLEDYGADGWGISKFDWDGMQEAGDGDMEQSLEKANTVLSVSLNKYFGLHTEVVLSQPSPDQNFFNLDITNNSLLNETELKKFKENAEQMMLDAKNKIDIDSYMFTGSVRDVEKASDNKTMYFQTFVLDNGVVSAPTDGMYK</sequence>
<dbReference type="PROSITE" id="PS51257">
    <property type="entry name" value="PROKAR_LIPOPROTEIN"/>
    <property type="match status" value="1"/>
</dbReference>
<dbReference type="Proteomes" id="UP000548787">
    <property type="component" value="Unassembled WGS sequence"/>
</dbReference>
<name>A0A7W1YF09_9LIST</name>
<organism evidence="3 4">
    <name type="scientific">Listeria rustica</name>
    <dbReference type="NCBI Taxonomy" id="2713503"/>
    <lineage>
        <taxon>Bacteria</taxon>
        <taxon>Bacillati</taxon>
        <taxon>Bacillota</taxon>
        <taxon>Bacilli</taxon>
        <taxon>Bacillales</taxon>
        <taxon>Listeriaceae</taxon>
        <taxon>Listeria</taxon>
    </lineage>
</organism>
<evidence type="ECO:0000313" key="3">
    <source>
        <dbReference type="EMBL" id="MBA3925111.1"/>
    </source>
</evidence>
<gene>
    <name evidence="3" type="ORF">HPK16_02055</name>
</gene>
<keyword evidence="4" id="KW-1185">Reference proteome</keyword>
<dbReference type="EMBL" id="JABJVM010000002">
    <property type="protein sequence ID" value="MBA3925111.1"/>
    <property type="molecule type" value="Genomic_DNA"/>
</dbReference>
<feature type="chain" id="PRO_5039246231" description="Lipoprotein" evidence="2">
    <location>
        <begin position="24"/>
        <end position="193"/>
    </location>
</feature>
<reference evidence="3 4" key="1">
    <citation type="submission" date="2020-08" db="EMBL/GenBank/DDBJ databases">
        <title>Listeria ohnekaius sp. nov. and Listeria portnoyii sp. nov. isolated from non-agricultural and natural environments.</title>
        <authorList>
            <person name="Weller D."/>
            <person name="Belias A.M."/>
            <person name="Liao J."/>
            <person name="Guo S."/>
            <person name="Orsi R.H."/>
            <person name="Wiedmann M."/>
        </authorList>
    </citation>
    <scope>NUCLEOTIDE SEQUENCE [LARGE SCALE GENOMIC DNA]</scope>
    <source>
        <strain evidence="3 4">FSL W9-0585</strain>
    </source>
</reference>
<evidence type="ECO:0000313" key="4">
    <source>
        <dbReference type="Proteomes" id="UP000548787"/>
    </source>
</evidence>
<feature type="signal peptide" evidence="2">
    <location>
        <begin position="1"/>
        <end position="23"/>
    </location>
</feature>
<evidence type="ECO:0000256" key="1">
    <source>
        <dbReference type="SAM" id="MobiDB-lite"/>
    </source>
</evidence>
<proteinExistence type="predicted"/>
<feature type="region of interest" description="Disordered" evidence="1">
    <location>
        <begin position="26"/>
        <end position="51"/>
    </location>
</feature>
<evidence type="ECO:0008006" key="5">
    <source>
        <dbReference type="Google" id="ProtNLM"/>
    </source>
</evidence>
<comment type="caution">
    <text evidence="3">The sequence shown here is derived from an EMBL/GenBank/DDBJ whole genome shotgun (WGS) entry which is preliminary data.</text>
</comment>
<dbReference type="AlphaFoldDB" id="A0A7W1YF09"/>
<accession>A0A7W1YF09</accession>
<keyword evidence="2" id="KW-0732">Signal</keyword>